<keyword evidence="3 5" id="KW-0808">Transferase</keyword>
<dbReference type="CDD" id="cd06442">
    <property type="entry name" value="DPM1_like"/>
    <property type="match status" value="1"/>
</dbReference>
<evidence type="ECO:0000256" key="2">
    <source>
        <dbReference type="ARBA" id="ARBA00022676"/>
    </source>
</evidence>
<proteinExistence type="inferred from homology"/>
<evidence type="ECO:0000256" key="3">
    <source>
        <dbReference type="ARBA" id="ARBA00022679"/>
    </source>
</evidence>
<dbReference type="InterPro" id="IPR039528">
    <property type="entry name" value="DPM1-like"/>
</dbReference>
<dbReference type="AlphaFoldDB" id="A0A2R4SYD5"/>
<dbReference type="PANTHER" id="PTHR43398">
    <property type="entry name" value="DOLICHOL-PHOSPHATE MANNOSYLTRANSFERASE SUBUNIT 1"/>
    <property type="match status" value="1"/>
</dbReference>
<feature type="domain" description="Glycosyltransferase 2-like" evidence="4">
    <location>
        <begin position="25"/>
        <end position="187"/>
    </location>
</feature>
<organism evidence="5 6">
    <name type="scientific">Streptomyces lunaelactis</name>
    <dbReference type="NCBI Taxonomy" id="1535768"/>
    <lineage>
        <taxon>Bacteria</taxon>
        <taxon>Bacillati</taxon>
        <taxon>Actinomycetota</taxon>
        <taxon>Actinomycetes</taxon>
        <taxon>Kitasatosporales</taxon>
        <taxon>Streptomycetaceae</taxon>
        <taxon>Streptomyces</taxon>
    </lineage>
</organism>
<dbReference type="Proteomes" id="UP000244201">
    <property type="component" value="Chromosome"/>
</dbReference>
<keyword evidence="6" id="KW-1185">Reference proteome</keyword>
<reference evidence="5 6" key="1">
    <citation type="submission" date="2018-01" db="EMBL/GenBank/DDBJ databases">
        <title>Complete genome sequence of Streptomyces lunaelactis MM109T, a Ferroverdin A producer isolated from cave moonmilk deposits.</title>
        <authorList>
            <person name="Naome A."/>
            <person name="Martinet L."/>
            <person name="Maciejewska M."/>
            <person name="Anderssen S."/>
            <person name="Adam D."/>
            <person name="Tenconi E."/>
            <person name="Deflandre B."/>
            <person name="Arguelles-Arias A."/>
            <person name="Calusinska M."/>
            <person name="Copieters W."/>
            <person name="Karim L."/>
            <person name="Hanikenne M."/>
            <person name="Baurain D."/>
            <person name="van Wezel G."/>
            <person name="Smargiasso N."/>
            <person name="de Pauw E."/>
            <person name="Delfosse P."/>
            <person name="Rigali S."/>
        </authorList>
    </citation>
    <scope>NUCLEOTIDE SEQUENCE [LARGE SCALE GENOMIC DNA]</scope>
    <source>
        <strain evidence="5 6">MM109</strain>
    </source>
</reference>
<dbReference type="FunFam" id="3.90.550.10:FF:000122">
    <property type="entry name" value="Dolichol-phosphate mannosyltransferase subunit 1"/>
    <property type="match status" value="1"/>
</dbReference>
<accession>A0A2R4SYD5</accession>
<dbReference type="InterPro" id="IPR001173">
    <property type="entry name" value="Glyco_trans_2-like"/>
</dbReference>
<protein>
    <submittedName>
        <fullName evidence="5">Dolichol-phosphate mannosyltransferase</fullName>
    </submittedName>
</protein>
<dbReference type="GO" id="GO:0016020">
    <property type="term" value="C:membrane"/>
    <property type="evidence" value="ECO:0007669"/>
    <property type="project" value="GOC"/>
</dbReference>
<evidence type="ECO:0000313" key="5">
    <source>
        <dbReference type="EMBL" id="AVZ71879.1"/>
    </source>
</evidence>
<dbReference type="Pfam" id="PF00535">
    <property type="entry name" value="Glycos_transf_2"/>
    <property type="match status" value="1"/>
</dbReference>
<evidence type="ECO:0000259" key="4">
    <source>
        <dbReference type="Pfam" id="PF00535"/>
    </source>
</evidence>
<dbReference type="KEGG" id="slk:SLUN_06435"/>
<gene>
    <name evidence="5" type="ORF">SLUN_06435</name>
</gene>
<dbReference type="Gene3D" id="3.90.550.10">
    <property type="entry name" value="Spore Coat Polysaccharide Biosynthesis Protein SpsA, Chain A"/>
    <property type="match status" value="1"/>
</dbReference>
<dbReference type="GeneID" id="55654895"/>
<dbReference type="PANTHER" id="PTHR43398:SF1">
    <property type="entry name" value="DOLICHOL-PHOSPHATE MANNOSYLTRANSFERASE SUBUNIT 1"/>
    <property type="match status" value="1"/>
</dbReference>
<comment type="similarity">
    <text evidence="1">Belongs to the glycosyltransferase 2 family.</text>
</comment>
<dbReference type="RefSeq" id="WP_108147565.1">
    <property type="nucleotide sequence ID" value="NZ_CP026304.1"/>
</dbReference>
<dbReference type="SUPFAM" id="SSF53448">
    <property type="entry name" value="Nucleotide-diphospho-sugar transferases"/>
    <property type="match status" value="1"/>
</dbReference>
<dbReference type="InterPro" id="IPR029044">
    <property type="entry name" value="Nucleotide-diphossugar_trans"/>
</dbReference>
<sequence>MNDGGGVPRDRAQGRRYGPLGRALVIIPTYNEAENIKAIVTRVREAVPEANILVADDNSPDGTGKIADELAAHDDKVHVLHRKGKEGLGAAYLAGFAWGIEHDFGVLVEMDADGSHQPEELPRLLTALKGADLVLGSRWVPGGRVVNWPKSREFLSRGGSTYSRLLLGVPIRDVTGGFRAFRAETLEGLGLTEVASQGYCFQVDLARRAVAAGYHVVEVPITFVERELGDSKMSRDIVVEALWRVTAWGVGDRANRLLGRKRP</sequence>
<dbReference type="OrthoDB" id="9810303at2"/>
<name>A0A2R4SYD5_9ACTN</name>
<evidence type="ECO:0000313" key="6">
    <source>
        <dbReference type="Proteomes" id="UP000244201"/>
    </source>
</evidence>
<dbReference type="GO" id="GO:0009247">
    <property type="term" value="P:glycolipid biosynthetic process"/>
    <property type="evidence" value="ECO:0007669"/>
    <property type="project" value="TreeGrafter"/>
</dbReference>
<dbReference type="GO" id="GO:0004582">
    <property type="term" value="F:dolichyl-phosphate beta-D-mannosyltransferase activity"/>
    <property type="evidence" value="ECO:0007669"/>
    <property type="project" value="InterPro"/>
</dbReference>
<dbReference type="EMBL" id="CP026304">
    <property type="protein sequence ID" value="AVZ71879.1"/>
    <property type="molecule type" value="Genomic_DNA"/>
</dbReference>
<evidence type="ECO:0000256" key="1">
    <source>
        <dbReference type="ARBA" id="ARBA00006739"/>
    </source>
</evidence>
<keyword evidence="2 5" id="KW-0328">Glycosyltransferase</keyword>